<evidence type="ECO:0000313" key="1">
    <source>
        <dbReference type="EMBL" id="CAB3226401.1"/>
    </source>
</evidence>
<name>A0A8S0Z1W5_ARCPL</name>
<dbReference type="Proteomes" id="UP000494106">
    <property type="component" value="Unassembled WGS sequence"/>
</dbReference>
<gene>
    <name evidence="1" type="ORF">APLA_LOCUS2841</name>
</gene>
<proteinExistence type="predicted"/>
<dbReference type="OrthoDB" id="10444516at2759"/>
<accession>A0A8S0Z1W5</accession>
<dbReference type="AlphaFoldDB" id="A0A8S0Z1W5"/>
<keyword evidence="2" id="KW-1185">Reference proteome</keyword>
<evidence type="ECO:0000313" key="2">
    <source>
        <dbReference type="Proteomes" id="UP000494106"/>
    </source>
</evidence>
<sequence length="117" mass="12866">MQVDIHIEVSSEMTFFRRHPELISCADTNCPTEPGMLAPVGGLHLEGQVHGSLTSYRGRKNSEMTFFRRHPELISCADTNCPTEPDMLAPVGGLHLDGQVHGSLTSCRGRISILHLN</sequence>
<protein>
    <submittedName>
        <fullName evidence="1">Uncharacterized protein</fullName>
    </submittedName>
</protein>
<dbReference type="EMBL" id="CADEBC010000208">
    <property type="protein sequence ID" value="CAB3226401.1"/>
    <property type="molecule type" value="Genomic_DNA"/>
</dbReference>
<reference evidence="1 2" key="1">
    <citation type="submission" date="2020-04" db="EMBL/GenBank/DDBJ databases">
        <authorList>
            <person name="Wallbank WR R."/>
            <person name="Pardo Diaz C."/>
            <person name="Kozak K."/>
            <person name="Martin S."/>
            <person name="Jiggins C."/>
            <person name="Moest M."/>
            <person name="Warren A I."/>
            <person name="Byers J.R.P. K."/>
            <person name="Montejo-Kovacevich G."/>
            <person name="Yen C E."/>
        </authorList>
    </citation>
    <scope>NUCLEOTIDE SEQUENCE [LARGE SCALE GENOMIC DNA]</scope>
</reference>
<comment type="caution">
    <text evidence="1">The sequence shown here is derived from an EMBL/GenBank/DDBJ whole genome shotgun (WGS) entry which is preliminary data.</text>
</comment>
<organism evidence="1 2">
    <name type="scientific">Arctia plantaginis</name>
    <name type="common">Wood tiger moth</name>
    <name type="synonym">Phalaena plantaginis</name>
    <dbReference type="NCBI Taxonomy" id="874455"/>
    <lineage>
        <taxon>Eukaryota</taxon>
        <taxon>Metazoa</taxon>
        <taxon>Ecdysozoa</taxon>
        <taxon>Arthropoda</taxon>
        <taxon>Hexapoda</taxon>
        <taxon>Insecta</taxon>
        <taxon>Pterygota</taxon>
        <taxon>Neoptera</taxon>
        <taxon>Endopterygota</taxon>
        <taxon>Lepidoptera</taxon>
        <taxon>Glossata</taxon>
        <taxon>Ditrysia</taxon>
        <taxon>Noctuoidea</taxon>
        <taxon>Erebidae</taxon>
        <taxon>Arctiinae</taxon>
        <taxon>Arctia</taxon>
    </lineage>
</organism>